<reference evidence="1" key="1">
    <citation type="journal article" date="2012" name="PLoS ONE">
        <title>Gene sets for utilization of primary and secondary nutrition supplies in the distal gut of endangered iberian lynx.</title>
        <authorList>
            <person name="Alcaide M."/>
            <person name="Messina E."/>
            <person name="Richter M."/>
            <person name="Bargiela R."/>
            <person name="Peplies J."/>
            <person name="Huws S.A."/>
            <person name="Newbold C.J."/>
            <person name="Golyshin P.N."/>
            <person name="Simon M.A."/>
            <person name="Lopez G."/>
            <person name="Yakimov M.M."/>
            <person name="Ferrer M."/>
        </authorList>
    </citation>
    <scope>NUCLEOTIDE SEQUENCE</scope>
</reference>
<dbReference type="EMBL" id="AMCI01003763">
    <property type="protein sequence ID" value="EJW99522.1"/>
    <property type="molecule type" value="Genomic_DNA"/>
</dbReference>
<organism evidence="1">
    <name type="scientific">gut metagenome</name>
    <dbReference type="NCBI Taxonomy" id="749906"/>
    <lineage>
        <taxon>unclassified sequences</taxon>
        <taxon>metagenomes</taxon>
        <taxon>organismal metagenomes</taxon>
    </lineage>
</organism>
<accession>J9GCK2</accession>
<proteinExistence type="predicted"/>
<protein>
    <submittedName>
        <fullName evidence="1">Uncharacterized protein</fullName>
    </submittedName>
</protein>
<evidence type="ECO:0000313" key="1">
    <source>
        <dbReference type="EMBL" id="EJW99522.1"/>
    </source>
</evidence>
<dbReference type="AlphaFoldDB" id="J9GCK2"/>
<sequence length="43" mass="4470">MTCSRCGSPAAEVDGRAGVLVGGPARRVGTVDQMSPFSRDVYL</sequence>
<gene>
    <name evidence="1" type="ORF">EVA_12372</name>
</gene>
<name>J9GCK2_9ZZZZ</name>
<comment type="caution">
    <text evidence="1">The sequence shown here is derived from an EMBL/GenBank/DDBJ whole genome shotgun (WGS) entry which is preliminary data.</text>
</comment>